<dbReference type="Proteomes" id="UP000016519">
    <property type="component" value="Unassembled WGS sequence"/>
</dbReference>
<evidence type="ECO:0000313" key="2">
    <source>
        <dbReference type="Proteomes" id="UP000016519"/>
    </source>
</evidence>
<dbReference type="AlphaFoldDB" id="U1RCE3"/>
<accession>U1RCE3</accession>
<dbReference type="HOGENOM" id="CLU_2893930_0_0_11"/>
<name>U1RCE3_9BIFI</name>
<reference evidence="1 2" key="1">
    <citation type="submission" date="2013-08" db="EMBL/GenBank/DDBJ databases">
        <authorList>
            <person name="Weinstock G."/>
            <person name="Sodergren E."/>
            <person name="Wylie T."/>
            <person name="Fulton L."/>
            <person name="Fulton R."/>
            <person name="Fronick C."/>
            <person name="O'Laughlin M."/>
            <person name="Godfrey J."/>
            <person name="Miner T."/>
            <person name="Herter B."/>
            <person name="Appelbaum E."/>
            <person name="Cordes M."/>
            <person name="Lek S."/>
            <person name="Wollam A."/>
            <person name="Pepin K.H."/>
            <person name="Palsikar V.B."/>
            <person name="Mitreva M."/>
            <person name="Wilson R.K."/>
        </authorList>
    </citation>
    <scope>NUCLEOTIDE SEQUENCE [LARGE SCALE GENOMIC DNA]</scope>
    <source>
        <strain evidence="1 2">F0580</strain>
    </source>
</reference>
<protein>
    <submittedName>
        <fullName evidence="1">Uncharacterized protein</fullName>
    </submittedName>
</protein>
<organism evidence="1 2">
    <name type="scientific">Alloscardovia omnicolens F0580</name>
    <dbReference type="NCBI Taxonomy" id="1321816"/>
    <lineage>
        <taxon>Bacteria</taxon>
        <taxon>Bacillati</taxon>
        <taxon>Actinomycetota</taxon>
        <taxon>Actinomycetes</taxon>
        <taxon>Bifidobacteriales</taxon>
        <taxon>Bifidobacteriaceae</taxon>
        <taxon>Alloscardovia</taxon>
    </lineage>
</organism>
<dbReference type="STRING" id="419015.HMPREF3214_00237"/>
<gene>
    <name evidence="1" type="ORF">HMPREF9244_00146</name>
</gene>
<dbReference type="EMBL" id="AWSI01000009">
    <property type="protein sequence ID" value="ERH31711.1"/>
    <property type="molecule type" value="Genomic_DNA"/>
</dbReference>
<proteinExistence type="predicted"/>
<comment type="caution">
    <text evidence="1">The sequence shown here is derived from an EMBL/GenBank/DDBJ whole genome shotgun (WGS) entry which is preliminary data.</text>
</comment>
<evidence type="ECO:0000313" key="1">
    <source>
        <dbReference type="EMBL" id="ERH31711.1"/>
    </source>
</evidence>
<keyword evidence="2" id="KW-1185">Reference proteome</keyword>
<sequence length="62" mass="6616">MDRDLNAAININVAGSAPETLNARGGSVRLVGNMSLADPVKREPSQHDYAVRLGADNRKTVL</sequence>